<keyword evidence="5" id="KW-0813">Transport</keyword>
<dbReference type="Proteomes" id="UP000198504">
    <property type="component" value="Unassembled WGS sequence"/>
</dbReference>
<protein>
    <submittedName>
        <fullName evidence="5">Simple sugar transport system substrate-binding protein</fullName>
    </submittedName>
</protein>
<evidence type="ECO:0000256" key="2">
    <source>
        <dbReference type="ARBA" id="ARBA00007639"/>
    </source>
</evidence>
<keyword evidence="5" id="KW-0762">Sugar transport</keyword>
<dbReference type="PANTHER" id="PTHR30036">
    <property type="entry name" value="D-XYLOSE-BINDING PERIPLASMIC PROTEIN"/>
    <property type="match status" value="1"/>
</dbReference>
<dbReference type="GO" id="GO:0030246">
    <property type="term" value="F:carbohydrate binding"/>
    <property type="evidence" value="ECO:0007669"/>
    <property type="project" value="TreeGrafter"/>
</dbReference>
<dbReference type="InterPro" id="IPR025997">
    <property type="entry name" value="SBP_2_dom"/>
</dbReference>
<dbReference type="Pfam" id="PF13407">
    <property type="entry name" value="Peripla_BP_4"/>
    <property type="match status" value="1"/>
</dbReference>
<name>A0A1H8ZAY4_9ACTN</name>
<feature type="domain" description="Periplasmic binding protein" evidence="4">
    <location>
        <begin position="63"/>
        <end position="306"/>
    </location>
</feature>
<dbReference type="SUPFAM" id="SSF53822">
    <property type="entry name" value="Periplasmic binding protein-like I"/>
    <property type="match status" value="1"/>
</dbReference>
<dbReference type="Gene3D" id="3.40.50.2300">
    <property type="match status" value="2"/>
</dbReference>
<evidence type="ECO:0000313" key="5">
    <source>
        <dbReference type="EMBL" id="SEP61574.1"/>
    </source>
</evidence>
<dbReference type="InterPro" id="IPR050555">
    <property type="entry name" value="Bact_Solute-Bind_Prot2"/>
</dbReference>
<dbReference type="PANTHER" id="PTHR30036:SF7">
    <property type="entry name" value="ABC TRANSPORTER PERIPLASMIC-BINDING PROTEIN YPHF"/>
    <property type="match status" value="1"/>
</dbReference>
<dbReference type="EMBL" id="FOFA01000001">
    <property type="protein sequence ID" value="SEP61574.1"/>
    <property type="molecule type" value="Genomic_DNA"/>
</dbReference>
<keyword evidence="3" id="KW-0732">Signal</keyword>
<dbReference type="PROSITE" id="PS51257">
    <property type="entry name" value="PROKAR_LIPOPROTEIN"/>
    <property type="match status" value="1"/>
</dbReference>
<reference evidence="6" key="1">
    <citation type="submission" date="2016-10" db="EMBL/GenBank/DDBJ databases">
        <authorList>
            <person name="Varghese N."/>
            <person name="Submissions S."/>
        </authorList>
    </citation>
    <scope>NUCLEOTIDE SEQUENCE [LARGE SCALE GENOMIC DNA]</scope>
    <source>
        <strain evidence="6">CGMCC 4.6856</strain>
    </source>
</reference>
<dbReference type="GO" id="GO:0030288">
    <property type="term" value="C:outer membrane-bounded periplasmic space"/>
    <property type="evidence" value="ECO:0007669"/>
    <property type="project" value="TreeGrafter"/>
</dbReference>
<dbReference type="AlphaFoldDB" id="A0A1H8ZAY4"/>
<organism evidence="5 6">
    <name type="scientific">Microlunatus flavus</name>
    <dbReference type="NCBI Taxonomy" id="1036181"/>
    <lineage>
        <taxon>Bacteria</taxon>
        <taxon>Bacillati</taxon>
        <taxon>Actinomycetota</taxon>
        <taxon>Actinomycetes</taxon>
        <taxon>Propionibacteriales</taxon>
        <taxon>Propionibacteriaceae</taxon>
        <taxon>Microlunatus</taxon>
    </lineage>
</organism>
<evidence type="ECO:0000256" key="3">
    <source>
        <dbReference type="SAM" id="SignalP"/>
    </source>
</evidence>
<dbReference type="InterPro" id="IPR028082">
    <property type="entry name" value="Peripla_BP_I"/>
</dbReference>
<gene>
    <name evidence="5" type="ORF">SAMN05421756_101170</name>
</gene>
<dbReference type="STRING" id="1036181.SAMN05421756_101170"/>
<evidence type="ECO:0000259" key="4">
    <source>
        <dbReference type="Pfam" id="PF13407"/>
    </source>
</evidence>
<accession>A0A1H8ZAY4</accession>
<comment type="similarity">
    <text evidence="2">Belongs to the bacterial solute-binding protein 2 family.</text>
</comment>
<dbReference type="OrthoDB" id="257716at2"/>
<evidence type="ECO:0000313" key="6">
    <source>
        <dbReference type="Proteomes" id="UP000198504"/>
    </source>
</evidence>
<feature type="chain" id="PRO_5011468906" evidence="3">
    <location>
        <begin position="31"/>
        <end position="342"/>
    </location>
</feature>
<keyword evidence="6" id="KW-1185">Reference proteome</keyword>
<feature type="signal peptide" evidence="3">
    <location>
        <begin position="1"/>
        <end position="30"/>
    </location>
</feature>
<sequence length="342" mass="35391">MTPLRDGRRGPRRPRLVRALAALTATTALAFTAACSGGGAPPAAPEASSGSGGGGNSGYTFAMITHETPGDTFWDRIRAGAEQAAKDTGSKLNYSADPDATKQATLIDTAVNSKVDGIASTLVTPDALIPSLKKAEAAGIPVDTFNSGLDYYQQAGSIAHFSSDEKLAGQQAGAKAKAAGATKILCTIQQTGSVALEDRCAGVKDSFPNTENLQVNGADDSAVTSAIQAKLSQDKDVNWVITLGAPQALDTLKAKSAAGRDDVKVGTFDLNVDAAKAVQSGDLQFCIDQQPYLQGYLAITQLYLYKKNGNIMGGGKATLTGPSFVDSTNVATILPFINQNTR</sequence>
<comment type="subcellular location">
    <subcellularLocation>
        <location evidence="1">Cell envelope</location>
    </subcellularLocation>
</comment>
<dbReference type="RefSeq" id="WP_091177247.1">
    <property type="nucleotide sequence ID" value="NZ_FOFA01000001.1"/>
</dbReference>
<proteinExistence type="inferred from homology"/>
<evidence type="ECO:0000256" key="1">
    <source>
        <dbReference type="ARBA" id="ARBA00004196"/>
    </source>
</evidence>